<dbReference type="AlphaFoldDB" id="A0A1P8WH76"/>
<dbReference type="STRING" id="1891926.Fuma_03010"/>
<accession>A0A1P8WH76</accession>
<evidence type="ECO:0000313" key="2">
    <source>
        <dbReference type="EMBL" id="APZ93393.1"/>
    </source>
</evidence>
<organism evidence="2 3">
    <name type="scientific">Fuerstiella marisgermanici</name>
    <dbReference type="NCBI Taxonomy" id="1891926"/>
    <lineage>
        <taxon>Bacteria</taxon>
        <taxon>Pseudomonadati</taxon>
        <taxon>Planctomycetota</taxon>
        <taxon>Planctomycetia</taxon>
        <taxon>Planctomycetales</taxon>
        <taxon>Planctomycetaceae</taxon>
        <taxon>Fuerstiella</taxon>
    </lineage>
</organism>
<proteinExistence type="predicted"/>
<name>A0A1P8WH76_9PLAN</name>
<evidence type="ECO:0000256" key="1">
    <source>
        <dbReference type="SAM" id="Phobius"/>
    </source>
</evidence>
<evidence type="ECO:0000313" key="3">
    <source>
        <dbReference type="Proteomes" id="UP000187735"/>
    </source>
</evidence>
<keyword evidence="1" id="KW-1133">Transmembrane helix</keyword>
<sequence length="87" mass="9773">MSDKPPVLLMLLRATFVFGPTVLLLALFFALAAWPESPWVRVWQIALTSLSLAAFVAFFATRSSRKRLKRQLIDESSSNNQETDTST</sequence>
<keyword evidence="3" id="KW-1185">Reference proteome</keyword>
<reference evidence="2 3" key="1">
    <citation type="journal article" date="2016" name="Front. Microbiol.">
        <title>Fuerstia marisgermanicae gen. nov., sp. nov., an Unusual Member of the Phylum Planctomycetes from the German Wadden Sea.</title>
        <authorList>
            <person name="Kohn T."/>
            <person name="Heuer A."/>
            <person name="Jogler M."/>
            <person name="Vollmers J."/>
            <person name="Boedeker C."/>
            <person name="Bunk B."/>
            <person name="Rast P."/>
            <person name="Borchert D."/>
            <person name="Glockner I."/>
            <person name="Freese H.M."/>
            <person name="Klenk H.P."/>
            <person name="Overmann J."/>
            <person name="Kaster A.K."/>
            <person name="Rohde M."/>
            <person name="Wiegand S."/>
            <person name="Jogler C."/>
        </authorList>
    </citation>
    <scope>NUCLEOTIDE SEQUENCE [LARGE SCALE GENOMIC DNA]</scope>
    <source>
        <strain evidence="2 3">NH11</strain>
    </source>
</reference>
<gene>
    <name evidence="2" type="ORF">Fuma_03010</name>
</gene>
<keyword evidence="1" id="KW-0472">Membrane</keyword>
<feature type="transmembrane region" description="Helical" evidence="1">
    <location>
        <begin position="40"/>
        <end position="60"/>
    </location>
</feature>
<dbReference type="RefSeq" id="WP_077024857.1">
    <property type="nucleotide sequence ID" value="NZ_CP017641.1"/>
</dbReference>
<dbReference type="EMBL" id="CP017641">
    <property type="protein sequence ID" value="APZ93393.1"/>
    <property type="molecule type" value="Genomic_DNA"/>
</dbReference>
<dbReference type="Proteomes" id="UP000187735">
    <property type="component" value="Chromosome"/>
</dbReference>
<keyword evidence="1" id="KW-0812">Transmembrane</keyword>
<dbReference type="KEGG" id="fmr:Fuma_03010"/>
<protein>
    <submittedName>
        <fullName evidence="2">Uncharacterized protein</fullName>
    </submittedName>
</protein>
<feature type="transmembrane region" description="Helical" evidence="1">
    <location>
        <begin position="7"/>
        <end position="34"/>
    </location>
</feature>